<evidence type="ECO:0008006" key="3">
    <source>
        <dbReference type="Google" id="ProtNLM"/>
    </source>
</evidence>
<accession>A0ABX8QT26</accession>
<evidence type="ECO:0000313" key="1">
    <source>
        <dbReference type="EMBL" id="QXJ21950.1"/>
    </source>
</evidence>
<proteinExistence type="predicted"/>
<dbReference type="Gene3D" id="3.30.420.40">
    <property type="match status" value="1"/>
</dbReference>
<dbReference type="RefSeq" id="WP_231335137.1">
    <property type="nucleotide sequence ID" value="NZ_CP059572.1"/>
</dbReference>
<dbReference type="InterPro" id="IPR043129">
    <property type="entry name" value="ATPase_NBD"/>
</dbReference>
<dbReference type="Proteomes" id="UP001049518">
    <property type="component" value="Chromosome"/>
</dbReference>
<keyword evidence="2" id="KW-1185">Reference proteome</keyword>
<dbReference type="CDD" id="cd10229">
    <property type="entry name" value="ASKHA_NBD_HSP70_HSPA12"/>
    <property type="match status" value="1"/>
</dbReference>
<organism evidence="1 2">
    <name type="scientific">Actinomadura graeca</name>
    <dbReference type="NCBI Taxonomy" id="2750812"/>
    <lineage>
        <taxon>Bacteria</taxon>
        <taxon>Bacillati</taxon>
        <taxon>Actinomycetota</taxon>
        <taxon>Actinomycetes</taxon>
        <taxon>Streptosporangiales</taxon>
        <taxon>Thermomonosporaceae</taxon>
        <taxon>Actinomadura</taxon>
    </lineage>
</organism>
<gene>
    <name evidence="1" type="ORF">AGRA3207_002867</name>
</gene>
<sequence length="595" mass="67363">MTAEHQVAAAVDFGTHGTGWGWATIDAINDSPDHRKINYQSRHRGSPEATAKNLTALLLGADGEEVVARGFDASRKWRRMKGTAEADRHGYAYAFKMALKPEVYNGDVPRGEGTVYLRDTRDVQKLITAYLREVRSEAVADIAKRGYREEHIRWCLTVPAIWDENDRALMRDAAEKAGFPKDENSLLITREPEAAAVYCWIRHARVLGMDDAREHLDLSNTGDRFMVVDCGGGTVDITAFRVRMSPDGKPRLYEIGRPDGGKFGSEYVNAAFTDDYLTRVLGADVMERAKEHCRHDLDDLEAQWEREKVNLIVDQIDGRPRIIDPILLRMGHHLWGLLDEEDRRRLTAEYGAECGLVVREDDAQAIFDTAIAPILKTVEHQLSVMRRNDGFSDQREKLVIVGGFGRSEYLQASIHERFRDEAEVLVAEDPATAVLFGAVHFCYDPDAIRSRRSRYTIGLAVCKDFRHGVDPADSQVTGDDGLKCNTRFDRIVIADESVEVNEERVRNYFPISKDQRELGLRLFSSLEDDPEYATEETCKKLGEITVDISESEGKERGERPIRIYLSFGGNETRVRAENPRTGEIQETTFDVDYLR</sequence>
<reference evidence="1" key="1">
    <citation type="submission" date="2020-07" db="EMBL/GenBank/DDBJ databases">
        <authorList>
            <person name="Tarantini F.S."/>
            <person name="Hong K.W."/>
            <person name="Chan K.G."/>
        </authorList>
    </citation>
    <scope>NUCLEOTIDE SEQUENCE</scope>
    <source>
        <strain evidence="1">32-07</strain>
    </source>
</reference>
<dbReference type="PANTHER" id="PTHR14187:SF5">
    <property type="entry name" value="HEAT SHOCK 70 KDA PROTEIN 12A"/>
    <property type="match status" value="1"/>
</dbReference>
<dbReference type="PANTHER" id="PTHR14187">
    <property type="entry name" value="ALPHA KINASE/ELONGATION FACTOR 2 KINASE"/>
    <property type="match status" value="1"/>
</dbReference>
<dbReference type="SUPFAM" id="SSF53067">
    <property type="entry name" value="Actin-like ATPase domain"/>
    <property type="match status" value="2"/>
</dbReference>
<name>A0ABX8QT26_9ACTN</name>
<evidence type="ECO:0000313" key="2">
    <source>
        <dbReference type="Proteomes" id="UP001049518"/>
    </source>
</evidence>
<protein>
    <recommendedName>
        <fullName evidence="3">Hsp70 family protein</fullName>
    </recommendedName>
</protein>
<dbReference type="EMBL" id="CP059572">
    <property type="protein sequence ID" value="QXJ21950.1"/>
    <property type="molecule type" value="Genomic_DNA"/>
</dbReference>